<keyword evidence="2" id="KW-0808">Transferase</keyword>
<keyword evidence="4" id="KW-0418">Kinase</keyword>
<dbReference type="PANTHER" id="PTHR45992">
    <property type="entry name" value="EUKARYOTIC ELONGATION FACTOR 2 KINASE-RELATED"/>
    <property type="match status" value="1"/>
</dbReference>
<dbReference type="GO" id="GO:0004674">
    <property type="term" value="F:protein serine/threonine kinase activity"/>
    <property type="evidence" value="ECO:0007669"/>
    <property type="project" value="UniProtKB-KW"/>
</dbReference>
<dbReference type="AlphaFoldDB" id="A0A9K3PT63"/>
<reference evidence="8" key="1">
    <citation type="journal article" date="2021" name="Sci. Rep.">
        <title>Diploid genomic architecture of Nitzschia inconspicua, an elite biomass production diatom.</title>
        <authorList>
            <person name="Oliver A."/>
            <person name="Podell S."/>
            <person name="Pinowska A."/>
            <person name="Traller J.C."/>
            <person name="Smith S.R."/>
            <person name="McClure R."/>
            <person name="Beliaev A."/>
            <person name="Bohutskyi P."/>
            <person name="Hill E.A."/>
            <person name="Rabines A."/>
            <person name="Zheng H."/>
            <person name="Allen L.Z."/>
            <person name="Kuo A."/>
            <person name="Grigoriev I.V."/>
            <person name="Allen A.E."/>
            <person name="Hazlebeck D."/>
            <person name="Allen E.E."/>
        </authorList>
    </citation>
    <scope>NUCLEOTIDE SEQUENCE</scope>
    <source>
        <strain evidence="8">Hildebrandi</strain>
    </source>
</reference>
<protein>
    <submittedName>
        <fullName evidence="8">Alpha-kinase family protein</fullName>
    </submittedName>
</protein>
<comment type="caution">
    <text evidence="8">The sequence shown here is derived from an EMBL/GenBank/DDBJ whole genome shotgun (WGS) entry which is preliminary data.</text>
</comment>
<dbReference type="SMART" id="SM00811">
    <property type="entry name" value="Alpha_kinase"/>
    <property type="match status" value="1"/>
</dbReference>
<dbReference type="InterPro" id="IPR051852">
    <property type="entry name" value="Alpha-type_PK"/>
</dbReference>
<dbReference type="Proteomes" id="UP000693970">
    <property type="component" value="Unassembled WGS sequence"/>
</dbReference>
<dbReference type="EMBL" id="JAGRRH010000014">
    <property type="protein sequence ID" value="KAG7358498.1"/>
    <property type="molecule type" value="Genomic_DNA"/>
</dbReference>
<evidence type="ECO:0000256" key="4">
    <source>
        <dbReference type="ARBA" id="ARBA00022777"/>
    </source>
</evidence>
<feature type="region of interest" description="Disordered" evidence="6">
    <location>
        <begin position="642"/>
        <end position="692"/>
    </location>
</feature>
<proteinExistence type="predicted"/>
<gene>
    <name evidence="8" type="ORF">IV203_015087</name>
</gene>
<keyword evidence="9" id="KW-1185">Reference proteome</keyword>
<dbReference type="OrthoDB" id="301415at2759"/>
<accession>A0A9K3PT63</accession>
<keyword evidence="3" id="KW-0547">Nucleotide-binding</keyword>
<evidence type="ECO:0000313" key="8">
    <source>
        <dbReference type="EMBL" id="KAG7358498.1"/>
    </source>
</evidence>
<evidence type="ECO:0000256" key="5">
    <source>
        <dbReference type="ARBA" id="ARBA00022840"/>
    </source>
</evidence>
<dbReference type="PANTHER" id="PTHR45992:SF11">
    <property type="entry name" value="ALPHA-TYPE PROTEIN KINASE DOMAIN-CONTAINING PROTEIN"/>
    <property type="match status" value="1"/>
</dbReference>
<feature type="domain" description="Alpha-type protein kinase" evidence="7">
    <location>
        <begin position="453"/>
        <end position="791"/>
    </location>
</feature>
<organism evidence="8 9">
    <name type="scientific">Nitzschia inconspicua</name>
    <dbReference type="NCBI Taxonomy" id="303405"/>
    <lineage>
        <taxon>Eukaryota</taxon>
        <taxon>Sar</taxon>
        <taxon>Stramenopiles</taxon>
        <taxon>Ochrophyta</taxon>
        <taxon>Bacillariophyta</taxon>
        <taxon>Bacillariophyceae</taxon>
        <taxon>Bacillariophycidae</taxon>
        <taxon>Bacillariales</taxon>
        <taxon>Bacillariaceae</taxon>
        <taxon>Nitzschia</taxon>
    </lineage>
</organism>
<evidence type="ECO:0000256" key="2">
    <source>
        <dbReference type="ARBA" id="ARBA00022679"/>
    </source>
</evidence>
<dbReference type="Pfam" id="PF02816">
    <property type="entry name" value="Alpha_kinase"/>
    <property type="match status" value="2"/>
</dbReference>
<keyword evidence="1" id="KW-0723">Serine/threonine-protein kinase</keyword>
<dbReference type="CDD" id="cd00198">
    <property type="entry name" value="vWFA"/>
    <property type="match status" value="1"/>
</dbReference>
<reference evidence="8" key="2">
    <citation type="submission" date="2021-04" db="EMBL/GenBank/DDBJ databases">
        <authorList>
            <person name="Podell S."/>
        </authorList>
    </citation>
    <scope>NUCLEOTIDE SEQUENCE</scope>
    <source>
        <strain evidence="8">Hildebrandi</strain>
    </source>
</reference>
<dbReference type="PROSITE" id="PS51158">
    <property type="entry name" value="ALPHA_KINASE"/>
    <property type="match status" value="1"/>
</dbReference>
<sequence length="809" mass="92019">MDSMQIANSVLFSTDHDRLRRLKRQIDKITLQEARRYGMSEKQRKGRIKYTYAGHVFIYDKKKNRAITSWKTESRPCTNSGTKFYKPILIQKSEQHDRRDLNLSHDEVTTLVRQKHKNWSSHSVIVVDMSGSMRDDDVDGARCRADGVWTSLARDYVKEQLETNACSLFDVVSVIAMRETAEVVVECEPMTFVLYNKLVSLRDWDELKPHGHGYYLPALREASRLLSINAYGTCALNLMFFSDGKPSDLGGCNKVRQELIDMAGEIGSTFGRRLNFVCIGMAGQGEKFDTLENMVKEAKLFGCQANFERPSLDSTSLSQVMSSSVTSSLATKTEMSSLETGATRMVRTDVERERANAPDDSRVNENWSVYQSSSDEQYVQNVWVWNSEAKDFSRLIDPRCNTCYKEVASNELAVSESKGAICESCNACFFCTRCCAVGNYQTHRRSNLCTNNLRDRRSGFLVGGPHLPGPRSYNVAVKKQAFGEGAERLAFKFRFVGPDGRFEGPGMVAKESRFVEDLMSTRDYLTSHRHAYHRSFMRTQATASRFAITFNAAVQDLDRIPLQKIVRIEFLKPFIFELEDRKKGTNINLLVEPMIPGTYKKFTDNFGAKNCIKRNFSEENKGIDLFVAAALLGRQYKVATHSQKAKPRVPDGGGLGAILEEDSEEDDDSEDDDSHKCYDEESSSSSSDSDSTIDVSQLRNEDFLHSFSHFTYVRSGGRYMVVDLQGALQIAPDGMKTYLLTDPAIHYKYRKNDAKKKRQYGRTDLGRRGMRAFFETHKCNGICRLFGFRDKSNEEALERLFRVKNKRDE</sequence>
<dbReference type="GO" id="GO:0005524">
    <property type="term" value="F:ATP binding"/>
    <property type="evidence" value="ECO:0007669"/>
    <property type="project" value="UniProtKB-KW"/>
</dbReference>
<evidence type="ECO:0000313" key="9">
    <source>
        <dbReference type="Proteomes" id="UP000693970"/>
    </source>
</evidence>
<evidence type="ECO:0000259" key="7">
    <source>
        <dbReference type="PROSITE" id="PS51158"/>
    </source>
</evidence>
<evidence type="ECO:0000256" key="1">
    <source>
        <dbReference type="ARBA" id="ARBA00022527"/>
    </source>
</evidence>
<evidence type="ECO:0000256" key="6">
    <source>
        <dbReference type="SAM" id="MobiDB-lite"/>
    </source>
</evidence>
<keyword evidence="5" id="KW-0067">ATP-binding</keyword>
<feature type="compositionally biased region" description="Acidic residues" evidence="6">
    <location>
        <begin position="659"/>
        <end position="672"/>
    </location>
</feature>
<dbReference type="InterPro" id="IPR004166">
    <property type="entry name" value="a-kinase_dom"/>
</dbReference>
<name>A0A9K3PT63_9STRA</name>
<evidence type="ECO:0000256" key="3">
    <source>
        <dbReference type="ARBA" id="ARBA00022741"/>
    </source>
</evidence>